<feature type="compositionally biased region" description="Low complexity" evidence="1">
    <location>
        <begin position="633"/>
        <end position="642"/>
    </location>
</feature>
<feature type="region of interest" description="Disordered" evidence="1">
    <location>
        <begin position="406"/>
        <end position="581"/>
    </location>
</feature>
<feature type="compositionally biased region" description="Low complexity" evidence="1">
    <location>
        <begin position="960"/>
        <end position="981"/>
    </location>
</feature>
<reference evidence="2" key="2">
    <citation type="submission" date="2024-01" db="EMBL/GenBank/DDBJ databases">
        <title>Comparative genomics of Cryptococcus and Kwoniella reveals pathogenesis evolution and contrasting modes of karyotype evolution via chromosome fusion or intercentromeric recombination.</title>
        <authorList>
            <person name="Coelho M.A."/>
            <person name="David-Palma M."/>
            <person name="Shea T."/>
            <person name="Bowers K."/>
            <person name="McGinley-Smith S."/>
            <person name="Mohammad A.W."/>
            <person name="Gnirke A."/>
            <person name="Yurkov A.M."/>
            <person name="Nowrousian M."/>
            <person name="Sun S."/>
            <person name="Cuomo C.A."/>
            <person name="Heitman J."/>
        </authorList>
    </citation>
    <scope>NUCLEOTIDE SEQUENCE</scope>
    <source>
        <strain evidence="2">CBS 12478</strain>
    </source>
</reference>
<feature type="compositionally biased region" description="Polar residues" evidence="1">
    <location>
        <begin position="413"/>
        <end position="431"/>
    </location>
</feature>
<protein>
    <submittedName>
        <fullName evidence="2">Uncharacterized protein</fullName>
    </submittedName>
</protein>
<dbReference type="EMBL" id="CP144064">
    <property type="protein sequence ID" value="WWD22759.1"/>
    <property type="molecule type" value="Genomic_DNA"/>
</dbReference>
<feature type="compositionally biased region" description="Basic and acidic residues" evidence="1">
    <location>
        <begin position="620"/>
        <end position="631"/>
    </location>
</feature>
<feature type="compositionally biased region" description="Polar residues" evidence="1">
    <location>
        <begin position="440"/>
        <end position="455"/>
    </location>
</feature>
<feature type="compositionally biased region" description="Low complexity" evidence="1">
    <location>
        <begin position="541"/>
        <end position="558"/>
    </location>
</feature>
<sequence length="1096" mass="121060">MWLLTAIGPVHGQSKFTFVLERKKEYTVGRDGCDIPFSSRSVRPKEGTLIVEDWSPTQRHKAPSLKWRSEPKKNGTFGQLKVLCLRDTADVGSTDKDDYDTQDLGATQGCYLDSGDHGETRSKVEGVMFSEDVWFTTEWKDLSLQYDKMKDESDQVRDVLRTYCIAWTQAFEINNRPDYVLSTYLRSSLDCNYAVCFGVPIVLPSFLEALIGRLHACWKKMADSQDSFTLPDENEYQPEFDPHPSTALPASRKERRTWLPDKSRETLFSGWKVMGLRGRVAPQEKRYVVAMGADYQDIDVLGNPVTTSEDFADRLSDWLNYLDENGGREQAIVVWFSNVKKELTNKGVDFTAVISTTCLQMGVALSSGGIVWGAVSMEGVRSYLEASAANLPAKEKAPVRDAHVAVPDLPPHAQSSQALPSSTNQSVTSTRPDYIPSTFPDETTGANARSPSPETRSSKPVRRARQKTSPPREKSPEPTSSIARKPLRRRAGKPVPEFSQFPNDPPESDTENDNSQPSQPQPSFVQDSMPMPREETMSRFTQPTQPTDIDTITQTQQTSQAPRRLKRRAGGTAPSLIQEIADTSINAERDVKAEETAAEIRELYEQTELSKFKPNPSKKPRLDTDARHEPVESSTSSRVSARTRAHDSSVMEIDDDEDDLYAQTMKKAIRSKRGGTTQPQTQTQMPPPAQRNRQIRSPSEEQEEVEEIVQSIPRAVVPKSQSGTITSTKSKSKTNDETASTVQPTTDAAFLKAITSASKAKKGIDELDKEFNQLRIPKANGKSAVVKANEWDASHPDYSIVNDFDDELRGNFIQIVRKDLFRKDIGEKADRTVGRVDDGRPNFKKFKKKNVIRREPLPLVLTGPTVQAAEMGEPYWPTQAIKTGNRRTQAGSQAPIAEEEDDMPLLPRSRKRLLGTQALQDDDTDMPFTGRTSTQRRKVVPETQNSSMAGSQLPLRRNARGASVVSESSVGTSTSVATSTTRGGGGTRAKAPSKPKTRGKEPIVLEDSGEEDGVDRGNSRSGKGTGTVTLEEDDDDDDVVASTAMGVGRSRLTQSTRSSAKAAGSGSGVGGRRKLLPVDDEDGMAFRGLGKKRRLG</sequence>
<organism evidence="2 3">
    <name type="scientific">Kwoniella shandongensis</name>
    <dbReference type="NCBI Taxonomy" id="1734106"/>
    <lineage>
        <taxon>Eukaryota</taxon>
        <taxon>Fungi</taxon>
        <taxon>Dikarya</taxon>
        <taxon>Basidiomycota</taxon>
        <taxon>Agaricomycotina</taxon>
        <taxon>Tremellomycetes</taxon>
        <taxon>Tremellales</taxon>
        <taxon>Cryptococcaceae</taxon>
        <taxon>Kwoniella</taxon>
    </lineage>
</organism>
<proteinExistence type="predicted"/>
<name>A0A5M6C2E6_9TREE</name>
<dbReference type="OrthoDB" id="552194at2759"/>
<feature type="region of interest" description="Disordered" evidence="1">
    <location>
        <begin position="882"/>
        <end position="1096"/>
    </location>
</feature>
<gene>
    <name evidence="2" type="ORF">CI109_107252</name>
</gene>
<feature type="compositionally biased region" description="Polar residues" evidence="1">
    <location>
        <begin position="1019"/>
        <end position="1028"/>
    </location>
</feature>
<feature type="compositionally biased region" description="Acidic residues" evidence="1">
    <location>
        <begin position="1030"/>
        <end position="1039"/>
    </location>
</feature>
<feature type="compositionally biased region" description="Low complexity" evidence="1">
    <location>
        <begin position="708"/>
        <end position="729"/>
    </location>
</feature>
<keyword evidence="3" id="KW-1185">Reference proteome</keyword>
<reference evidence="2" key="1">
    <citation type="submission" date="2017-08" db="EMBL/GenBank/DDBJ databases">
        <authorList>
            <person name="Cuomo C."/>
            <person name="Billmyre B."/>
            <person name="Heitman J."/>
        </authorList>
    </citation>
    <scope>NUCLEOTIDE SEQUENCE</scope>
    <source>
        <strain evidence="2">CBS 12478</strain>
    </source>
</reference>
<dbReference type="AlphaFoldDB" id="A0A5M6C2E6"/>
<dbReference type="RefSeq" id="XP_031862122.1">
    <property type="nucleotide sequence ID" value="XM_032003709.1"/>
</dbReference>
<dbReference type="GeneID" id="43587835"/>
<dbReference type="Proteomes" id="UP000322225">
    <property type="component" value="Chromosome 14"/>
</dbReference>
<evidence type="ECO:0000313" key="2">
    <source>
        <dbReference type="EMBL" id="WWD22759.1"/>
    </source>
</evidence>
<dbReference type="KEGG" id="ksn:43587835"/>
<evidence type="ECO:0000256" key="1">
    <source>
        <dbReference type="SAM" id="MobiDB-lite"/>
    </source>
</evidence>
<evidence type="ECO:0000313" key="3">
    <source>
        <dbReference type="Proteomes" id="UP000322225"/>
    </source>
</evidence>
<accession>A0A5M6C2E6</accession>
<feature type="compositionally biased region" description="Polar residues" evidence="1">
    <location>
        <begin position="882"/>
        <end position="892"/>
    </location>
</feature>
<feature type="region of interest" description="Disordered" evidence="1">
    <location>
        <begin position="606"/>
        <end position="742"/>
    </location>
</feature>
<feature type="compositionally biased region" description="Low complexity" evidence="1">
    <location>
        <begin position="1055"/>
        <end position="1064"/>
    </location>
</feature>